<dbReference type="InterPro" id="IPR036909">
    <property type="entry name" value="Cyt_c-like_dom_sf"/>
</dbReference>
<dbReference type="Proteomes" id="UP000316855">
    <property type="component" value="Chromosome"/>
</dbReference>
<dbReference type="Pfam" id="PF07583">
    <property type="entry name" value="PSCyt2"/>
    <property type="match status" value="1"/>
</dbReference>
<feature type="domain" description="Cytochrome C Planctomycete-type" evidence="4">
    <location>
        <begin position="40"/>
        <end position="97"/>
    </location>
</feature>
<name>A0A517VG11_9PLAN</name>
<evidence type="ECO:0000313" key="6">
    <source>
        <dbReference type="Proteomes" id="UP000316855"/>
    </source>
</evidence>
<dbReference type="SUPFAM" id="SSF46626">
    <property type="entry name" value="Cytochrome c"/>
    <property type="match status" value="1"/>
</dbReference>
<sequence length="987" mass="110574" precursor="true">MKDLFVSCLFLNLLMPVSGSFADENKFFRDSVEPILNKHCYDCHSHTAGLMEGGLTLDWQSGWKTGGTRGPAIIPGQPDLSLLIKAVQHTDPELQMPETKMSQEEIAILVRWVEQGAVDPRNTKPVSETANATDWWSLKPLERPDVPAFSVGNPIDAFIQARLKEEGISASQPADRRTLIRRLTYDLHGLPPTLADVEAFENDTAPDAYDQLVNCLLESSHYGERWARHWLDTVHFADSHGFEHDVFRPHAWRYRDYVIQQLNVDVPWSQFIREQLAVDYFFPEKTDLMPALGFLGAGPYDQSAAATAPKSFEYLDRDDLVTQTMGAFVSTTANCARCHTHKFDPITQSDYFALQAVFAGVGKGDISFDVERDIAVQRTRWQALKTAAVNQKSEELLKPENQKIVAEWERVRRPQPQWETLQPDVFVSTYGANLKRLPDGSILSEAEPTDQETVVVTGSTEKLSIVSAVRLDLLTDDSLPHNGPGRAHNGNLHLSEFELQIFPANASSGTAIPIKRATADFNQAGWTIQHALDGNPKTAWGIYPQVSVGHFAIFEPQMPLKVDPDTRLVVTLKQLHGGAHTIGRFKLSVTNSPNLDVIALTAEAETALTIPQHQRTPEQHLTLASVVLKHRAEQELKQLPPQEKVYAAAAEAVNERGMVKFSQPREIHLLARGDLGKPREVVPPGALTALSPLPGRFDLPASHTESARRAALADWLADSRNPLTWRSIANRVWHYHFGTGLCDTPNDFGRMGGKPSHPELLDWLACELRDNNGSLKHLHRLICNSNTYRQSSASRSELVKLDPENRLLARRSRRRLDADSYRDSVLLVSGELDLKRGGPGDAHFTTTPGPQVTPVLHYDQFDLNRPDAHRRSIYRVVWRGIPDPLMDALDFPDLGLLAPTRGFSASPLQSLVLLNNRFVLHFAQKMAERAAKSESKLSDQIRQVIRWTWLREPTTEELNQMSALARQHGLESVCRLVLNSNEFLFVE</sequence>
<feature type="chain" id="PRO_5022091817" evidence="1">
    <location>
        <begin position="23"/>
        <end position="987"/>
    </location>
</feature>
<dbReference type="Pfam" id="PF07635">
    <property type="entry name" value="PSCyt1"/>
    <property type="match status" value="1"/>
</dbReference>
<dbReference type="GO" id="GO:0009055">
    <property type="term" value="F:electron transfer activity"/>
    <property type="evidence" value="ECO:0007669"/>
    <property type="project" value="InterPro"/>
</dbReference>
<dbReference type="InterPro" id="IPR011444">
    <property type="entry name" value="DUF1549"/>
</dbReference>
<feature type="domain" description="DUF1553" evidence="3">
    <location>
        <begin position="708"/>
        <end position="963"/>
    </location>
</feature>
<dbReference type="AlphaFoldDB" id="A0A517VG11"/>
<dbReference type="OrthoDB" id="127107at2"/>
<feature type="domain" description="DUF1549" evidence="2">
    <location>
        <begin position="154"/>
        <end position="361"/>
    </location>
</feature>
<accession>A0A517VG11</accession>
<evidence type="ECO:0000259" key="2">
    <source>
        <dbReference type="Pfam" id="PF07583"/>
    </source>
</evidence>
<evidence type="ECO:0000259" key="4">
    <source>
        <dbReference type="Pfam" id="PF07635"/>
    </source>
</evidence>
<dbReference type="GO" id="GO:0020037">
    <property type="term" value="F:heme binding"/>
    <property type="evidence" value="ECO:0007669"/>
    <property type="project" value="InterPro"/>
</dbReference>
<reference evidence="5 6" key="1">
    <citation type="submission" date="2019-02" db="EMBL/GenBank/DDBJ databases">
        <title>Deep-cultivation of Planctomycetes and their phenomic and genomic characterization uncovers novel biology.</title>
        <authorList>
            <person name="Wiegand S."/>
            <person name="Jogler M."/>
            <person name="Boedeker C."/>
            <person name="Pinto D."/>
            <person name="Vollmers J."/>
            <person name="Rivas-Marin E."/>
            <person name="Kohn T."/>
            <person name="Peeters S.H."/>
            <person name="Heuer A."/>
            <person name="Rast P."/>
            <person name="Oberbeckmann S."/>
            <person name="Bunk B."/>
            <person name="Jeske O."/>
            <person name="Meyerdierks A."/>
            <person name="Storesund J.E."/>
            <person name="Kallscheuer N."/>
            <person name="Luecker S."/>
            <person name="Lage O.M."/>
            <person name="Pohl T."/>
            <person name="Merkel B.J."/>
            <person name="Hornburger P."/>
            <person name="Mueller R.-W."/>
            <person name="Bruemmer F."/>
            <person name="Labrenz M."/>
            <person name="Spormann A.M."/>
            <person name="Op den Camp H."/>
            <person name="Overmann J."/>
            <person name="Amann R."/>
            <person name="Jetten M.S.M."/>
            <person name="Mascher T."/>
            <person name="Medema M.H."/>
            <person name="Devos D.P."/>
            <person name="Kaster A.-K."/>
            <person name="Ovreas L."/>
            <person name="Rohde M."/>
            <person name="Galperin M.Y."/>
            <person name="Jogler C."/>
        </authorList>
    </citation>
    <scope>NUCLEOTIDE SEQUENCE [LARGE SCALE GENOMIC DNA]</scope>
    <source>
        <strain evidence="5 6">Pan161</strain>
    </source>
</reference>
<feature type="signal peptide" evidence="1">
    <location>
        <begin position="1"/>
        <end position="22"/>
    </location>
</feature>
<dbReference type="InterPro" id="IPR022655">
    <property type="entry name" value="DUF1553"/>
</dbReference>
<organism evidence="5 6">
    <name type="scientific">Gimesia algae</name>
    <dbReference type="NCBI Taxonomy" id="2527971"/>
    <lineage>
        <taxon>Bacteria</taxon>
        <taxon>Pseudomonadati</taxon>
        <taxon>Planctomycetota</taxon>
        <taxon>Planctomycetia</taxon>
        <taxon>Planctomycetales</taxon>
        <taxon>Planctomycetaceae</taxon>
        <taxon>Gimesia</taxon>
    </lineage>
</organism>
<proteinExistence type="predicted"/>
<keyword evidence="6" id="KW-1185">Reference proteome</keyword>
<evidence type="ECO:0000259" key="3">
    <source>
        <dbReference type="Pfam" id="PF07587"/>
    </source>
</evidence>
<gene>
    <name evidence="5" type="ORF">Pan161_35410</name>
</gene>
<dbReference type="PANTHER" id="PTHR35889:SF3">
    <property type="entry name" value="F-BOX DOMAIN-CONTAINING PROTEIN"/>
    <property type="match status" value="1"/>
</dbReference>
<protein>
    <submittedName>
        <fullName evidence="5">Planctomycete cytochrome C</fullName>
    </submittedName>
</protein>
<keyword evidence="1" id="KW-0732">Signal</keyword>
<dbReference type="PANTHER" id="PTHR35889">
    <property type="entry name" value="CYCLOINULO-OLIGOSACCHARIDE FRUCTANOTRANSFERASE-RELATED"/>
    <property type="match status" value="1"/>
</dbReference>
<dbReference type="KEGG" id="gax:Pan161_35410"/>
<dbReference type="RefSeq" id="WP_145229079.1">
    <property type="nucleotide sequence ID" value="NZ_CP036343.1"/>
</dbReference>
<dbReference type="InterPro" id="IPR011429">
    <property type="entry name" value="Cyt_c_Planctomycete-type"/>
</dbReference>
<dbReference type="EMBL" id="CP036343">
    <property type="protein sequence ID" value="QDT91877.1"/>
    <property type="molecule type" value="Genomic_DNA"/>
</dbReference>
<dbReference type="Pfam" id="PF07587">
    <property type="entry name" value="PSD1"/>
    <property type="match status" value="1"/>
</dbReference>
<evidence type="ECO:0000256" key="1">
    <source>
        <dbReference type="SAM" id="SignalP"/>
    </source>
</evidence>
<evidence type="ECO:0000313" key="5">
    <source>
        <dbReference type="EMBL" id="QDT91877.1"/>
    </source>
</evidence>